<reference evidence="1" key="1">
    <citation type="submission" date="2021-05" db="EMBL/GenBank/DDBJ databases">
        <authorList>
            <person name="Alioto T."/>
            <person name="Alioto T."/>
            <person name="Gomez Garrido J."/>
        </authorList>
    </citation>
    <scope>NUCLEOTIDE SEQUENCE</scope>
</reference>
<name>A0A8D8R6E0_9HEMI</name>
<protein>
    <submittedName>
        <fullName evidence="1">Uncharacterized protein</fullName>
    </submittedName>
</protein>
<evidence type="ECO:0000313" key="1">
    <source>
        <dbReference type="EMBL" id="CAG6644551.1"/>
    </source>
</evidence>
<organism evidence="1">
    <name type="scientific">Cacopsylla melanoneura</name>
    <dbReference type="NCBI Taxonomy" id="428564"/>
    <lineage>
        <taxon>Eukaryota</taxon>
        <taxon>Metazoa</taxon>
        <taxon>Ecdysozoa</taxon>
        <taxon>Arthropoda</taxon>
        <taxon>Hexapoda</taxon>
        <taxon>Insecta</taxon>
        <taxon>Pterygota</taxon>
        <taxon>Neoptera</taxon>
        <taxon>Paraneoptera</taxon>
        <taxon>Hemiptera</taxon>
        <taxon>Sternorrhyncha</taxon>
        <taxon>Psylloidea</taxon>
        <taxon>Psyllidae</taxon>
        <taxon>Psyllinae</taxon>
        <taxon>Cacopsylla</taxon>
    </lineage>
</organism>
<proteinExistence type="predicted"/>
<dbReference type="AlphaFoldDB" id="A0A8D8R6E0"/>
<accession>A0A8D8R6E0</accession>
<sequence length="113" mass="13330">MPLNIKNFHTRISLTSNKLYPIIDRGSEVHVSKVYYAPFQDNFAILENHQLPPLNPHSSFIDHLFFLWTGRLYSCFFSKNTQNINFQTRVTFVPFYSFSLPRKKSFFSQPPLP</sequence>
<dbReference type="EMBL" id="HBUF01132593">
    <property type="protein sequence ID" value="CAG6644551.1"/>
    <property type="molecule type" value="Transcribed_RNA"/>
</dbReference>